<proteinExistence type="predicted"/>
<accession>A0A8T2II17</accession>
<protein>
    <recommendedName>
        <fullName evidence="1">Methyltransferase type 11 domain-containing protein</fullName>
    </recommendedName>
</protein>
<dbReference type="PANTHER" id="PTHR44942">
    <property type="entry name" value="METHYLTRANSF_11 DOMAIN-CONTAINING PROTEIN"/>
    <property type="match status" value="1"/>
</dbReference>
<feature type="domain" description="Methyltransferase type 11" evidence="1">
    <location>
        <begin position="47"/>
        <end position="137"/>
    </location>
</feature>
<dbReference type="SUPFAM" id="SSF53335">
    <property type="entry name" value="S-adenosyl-L-methionine-dependent methyltransferases"/>
    <property type="match status" value="1"/>
</dbReference>
<dbReference type="OrthoDB" id="506498at2759"/>
<evidence type="ECO:0000313" key="2">
    <source>
        <dbReference type="EMBL" id="KAG8432595.1"/>
    </source>
</evidence>
<dbReference type="EMBL" id="JAACNH010000009">
    <property type="protein sequence ID" value="KAG8432595.1"/>
    <property type="molecule type" value="Genomic_DNA"/>
</dbReference>
<gene>
    <name evidence="2" type="ORF">GDO86_017009</name>
</gene>
<keyword evidence="3" id="KW-1185">Reference proteome</keyword>
<name>A0A8T2II17_9PIPI</name>
<organism evidence="2 3">
    <name type="scientific">Hymenochirus boettgeri</name>
    <name type="common">Congo dwarf clawed frog</name>
    <dbReference type="NCBI Taxonomy" id="247094"/>
    <lineage>
        <taxon>Eukaryota</taxon>
        <taxon>Metazoa</taxon>
        <taxon>Chordata</taxon>
        <taxon>Craniata</taxon>
        <taxon>Vertebrata</taxon>
        <taxon>Euteleostomi</taxon>
        <taxon>Amphibia</taxon>
        <taxon>Batrachia</taxon>
        <taxon>Anura</taxon>
        <taxon>Pipoidea</taxon>
        <taxon>Pipidae</taxon>
        <taxon>Pipinae</taxon>
        <taxon>Hymenochirus</taxon>
    </lineage>
</organism>
<dbReference type="Proteomes" id="UP000812440">
    <property type="component" value="Chromosome 9"/>
</dbReference>
<dbReference type="InterPro" id="IPR013216">
    <property type="entry name" value="Methyltransf_11"/>
</dbReference>
<dbReference type="PANTHER" id="PTHR44942:SF11">
    <property type="entry name" value="METHYLTRANSFERASE DDB_G0268948"/>
    <property type="match status" value="1"/>
</dbReference>
<evidence type="ECO:0000259" key="1">
    <source>
        <dbReference type="Pfam" id="PF08241"/>
    </source>
</evidence>
<dbReference type="CDD" id="cd02440">
    <property type="entry name" value="AdoMet_MTases"/>
    <property type="match status" value="1"/>
</dbReference>
<evidence type="ECO:0000313" key="3">
    <source>
        <dbReference type="Proteomes" id="UP000812440"/>
    </source>
</evidence>
<dbReference type="Pfam" id="PF08241">
    <property type="entry name" value="Methyltransf_11"/>
    <property type="match status" value="1"/>
</dbReference>
<dbReference type="Gene3D" id="3.40.50.150">
    <property type="entry name" value="Vaccinia Virus protein VP39"/>
    <property type="match status" value="1"/>
</dbReference>
<dbReference type="GO" id="GO:0008757">
    <property type="term" value="F:S-adenosylmethionine-dependent methyltransferase activity"/>
    <property type="evidence" value="ECO:0007669"/>
    <property type="project" value="InterPro"/>
</dbReference>
<dbReference type="AlphaFoldDB" id="A0A8T2II17"/>
<reference evidence="2" key="1">
    <citation type="thesis" date="2020" institute="ProQuest LLC" country="789 East Eisenhower Parkway, Ann Arbor, MI, USA">
        <title>Comparative Genomics and Chromosome Evolution.</title>
        <authorList>
            <person name="Mudd A.B."/>
        </authorList>
    </citation>
    <scope>NUCLEOTIDE SEQUENCE</scope>
    <source>
        <strain evidence="2">Female2</strain>
        <tissue evidence="2">Blood</tissue>
    </source>
</reference>
<dbReference type="InterPro" id="IPR051052">
    <property type="entry name" value="Diverse_substrate_MTase"/>
</dbReference>
<comment type="caution">
    <text evidence="2">The sequence shown here is derived from an EMBL/GenBank/DDBJ whole genome shotgun (WGS) entry which is preliminary data.</text>
</comment>
<dbReference type="InterPro" id="IPR029063">
    <property type="entry name" value="SAM-dependent_MTases_sf"/>
</dbReference>
<sequence length="250" mass="28269">MDTHIFQNKDFSAAYQKGMFLVSEKVNHLVLSYLEEKKGKPFELAIDAGCGTGISTRMLAPYFQKVIGIDMSESQLSEARKMTSQKNIHYQISKAEKMPVDDSSVDLLHSALAAHWFDPEMFAQETARVLKPGGCLALQSASAIKKLLENDKHVADILKSQYEDIFRAIPFLDKKRITDIQETFLVTVPDIMDLIRAVCLYHTFLEQDKEKAVEFLQDLEKSFFSVLGESASDTRLELNVKFFCLLASKA</sequence>